<dbReference type="InterPro" id="IPR036291">
    <property type="entry name" value="NAD(P)-bd_dom_sf"/>
</dbReference>
<dbReference type="GO" id="GO:0008677">
    <property type="term" value="F:2-dehydropantoate 2-reductase activity"/>
    <property type="evidence" value="ECO:0007669"/>
    <property type="project" value="InterPro"/>
</dbReference>
<dbReference type="InterPro" id="IPR003710">
    <property type="entry name" value="ApbA"/>
</dbReference>
<feature type="domain" description="DUF6817" evidence="6">
    <location>
        <begin position="14"/>
        <end position="98"/>
    </location>
</feature>
<dbReference type="GO" id="GO:0015940">
    <property type="term" value="P:pantothenate biosynthetic process"/>
    <property type="evidence" value="ECO:0007669"/>
    <property type="project" value="InterPro"/>
</dbReference>
<gene>
    <name evidence="7" type="ORF">Scani_20060</name>
</gene>
<dbReference type="InterPro" id="IPR013332">
    <property type="entry name" value="KPR_N"/>
</dbReference>
<accession>A0A640S3S3</accession>
<sequence length="483" mass="50805">MSVPRDATPQALALLEELGARTLDHPGGTLLAHLCRVRERLAVWGARPALQLAGLCHACYGTDGFPVPLLPLERRAELAAVIGAEAEALVYLYGSCDRGVSYPTLAAPDATFRDRFTGRTFAPDRGQRRDFAELSAANELDIARVDPAFRAASGAGLLTLFTRLRPLLSGPAWQDCHTLLAAPPLSEGAAPRRWTVAVLGPGGVGGLLAAVLSRAGHRVICVAGEATARSVSRNGIQVRSGQFGDFTAQVEADTELREPVDLCLVTVKHTTLDAALERIPAAVLGDGPVVPLLNGIEHPDTLRAHYGAQRVVPGVIRVASTRTRAGTIEHGSPFTEIDLAGAPERCGPAAAMLEEAGVRTRVIEDETGALWAKLAFLAPFALLTTRYGLTIGEVRTRRREELVSLVAEAAAVSGACGTPADPAKALTLYDAFPADSKSSMQRDAEAGRPLELDAIGGALLRAAARHDVPVPVTARVMAELAAG</sequence>
<dbReference type="Gene3D" id="3.40.50.720">
    <property type="entry name" value="NAD(P)-binding Rossmann-like Domain"/>
    <property type="match status" value="1"/>
</dbReference>
<evidence type="ECO:0000256" key="1">
    <source>
        <dbReference type="ARBA" id="ARBA00007870"/>
    </source>
</evidence>
<dbReference type="AlphaFoldDB" id="A0A640S3S3"/>
<dbReference type="NCBIfam" id="TIGR00745">
    <property type="entry name" value="apbA_panE"/>
    <property type="match status" value="1"/>
</dbReference>
<proteinExistence type="inferred from homology"/>
<evidence type="ECO:0000256" key="3">
    <source>
        <dbReference type="ARBA" id="ARBA00023002"/>
    </source>
</evidence>
<dbReference type="InterPro" id="IPR008927">
    <property type="entry name" value="6-PGluconate_DH-like_C_sf"/>
</dbReference>
<dbReference type="SUPFAM" id="SSF48179">
    <property type="entry name" value="6-phosphogluconate dehydrogenase C-terminal domain-like"/>
    <property type="match status" value="1"/>
</dbReference>
<protein>
    <recommendedName>
        <fullName evidence="9">2-dehydropantoate 2-reductase</fullName>
    </recommendedName>
</protein>
<dbReference type="InterPro" id="IPR051402">
    <property type="entry name" value="KPR-Related"/>
</dbReference>
<evidence type="ECO:0000256" key="2">
    <source>
        <dbReference type="ARBA" id="ARBA00022857"/>
    </source>
</evidence>
<dbReference type="InterPro" id="IPR013752">
    <property type="entry name" value="KPA_reductase"/>
</dbReference>
<dbReference type="Proteomes" id="UP000435837">
    <property type="component" value="Unassembled WGS sequence"/>
</dbReference>
<feature type="domain" description="Ketopantoate reductase C-terminal" evidence="5">
    <location>
        <begin position="369"/>
        <end position="481"/>
    </location>
</feature>
<dbReference type="EMBL" id="BLIN01000003">
    <property type="protein sequence ID" value="GFE05738.1"/>
    <property type="molecule type" value="Genomic_DNA"/>
</dbReference>
<reference evidence="7 8" key="1">
    <citation type="submission" date="2019-12" db="EMBL/GenBank/DDBJ databases">
        <title>Whole genome shotgun sequence of Streptomyces caniferus NBRC 15389.</title>
        <authorList>
            <person name="Ichikawa N."/>
            <person name="Kimura A."/>
            <person name="Kitahashi Y."/>
            <person name="Komaki H."/>
            <person name="Tamura T."/>
        </authorList>
    </citation>
    <scope>NUCLEOTIDE SEQUENCE [LARGE SCALE GENOMIC DNA]</scope>
    <source>
        <strain evidence="7 8">NBRC 15389</strain>
    </source>
</reference>
<evidence type="ECO:0000313" key="7">
    <source>
        <dbReference type="EMBL" id="GFE05738.1"/>
    </source>
</evidence>
<dbReference type="Gene3D" id="1.10.1040.10">
    <property type="entry name" value="N-(1-d-carboxylethyl)-l-norvaline Dehydrogenase, domain 2"/>
    <property type="match status" value="1"/>
</dbReference>
<evidence type="ECO:0000259" key="4">
    <source>
        <dbReference type="Pfam" id="PF02558"/>
    </source>
</evidence>
<organism evidence="7 8">
    <name type="scientific">Streptomyces caniferus</name>
    <dbReference type="NCBI Taxonomy" id="285557"/>
    <lineage>
        <taxon>Bacteria</taxon>
        <taxon>Bacillati</taxon>
        <taxon>Actinomycetota</taxon>
        <taxon>Actinomycetes</taxon>
        <taxon>Kitasatosporales</taxon>
        <taxon>Streptomycetaceae</taxon>
        <taxon>Streptomyces</taxon>
    </lineage>
</organism>
<dbReference type="Pfam" id="PF08546">
    <property type="entry name" value="ApbA_C"/>
    <property type="match status" value="1"/>
</dbReference>
<comment type="caution">
    <text evidence="7">The sequence shown here is derived from an EMBL/GenBank/DDBJ whole genome shotgun (WGS) entry which is preliminary data.</text>
</comment>
<evidence type="ECO:0000259" key="5">
    <source>
        <dbReference type="Pfam" id="PF08546"/>
    </source>
</evidence>
<evidence type="ECO:0000259" key="6">
    <source>
        <dbReference type="Pfam" id="PF20680"/>
    </source>
</evidence>
<dbReference type="InterPro" id="IPR013328">
    <property type="entry name" value="6PGD_dom2"/>
</dbReference>
<dbReference type="InterPro" id="IPR049202">
    <property type="entry name" value="DUF6817"/>
</dbReference>
<feature type="domain" description="Ketopantoate reductase N-terminal" evidence="4">
    <location>
        <begin position="196"/>
        <end position="332"/>
    </location>
</feature>
<evidence type="ECO:0008006" key="9">
    <source>
        <dbReference type="Google" id="ProtNLM"/>
    </source>
</evidence>
<dbReference type="Pfam" id="PF20680">
    <property type="entry name" value="DUF6817"/>
    <property type="match status" value="1"/>
</dbReference>
<dbReference type="GO" id="GO:0005737">
    <property type="term" value="C:cytoplasm"/>
    <property type="evidence" value="ECO:0007669"/>
    <property type="project" value="TreeGrafter"/>
</dbReference>
<dbReference type="PANTHER" id="PTHR21708">
    <property type="entry name" value="PROBABLE 2-DEHYDROPANTOATE 2-REDUCTASE"/>
    <property type="match status" value="1"/>
</dbReference>
<comment type="similarity">
    <text evidence="1">Belongs to the ketopantoate reductase family.</text>
</comment>
<dbReference type="SUPFAM" id="SSF51735">
    <property type="entry name" value="NAD(P)-binding Rossmann-fold domains"/>
    <property type="match status" value="1"/>
</dbReference>
<evidence type="ECO:0000313" key="8">
    <source>
        <dbReference type="Proteomes" id="UP000435837"/>
    </source>
</evidence>
<dbReference type="Pfam" id="PF02558">
    <property type="entry name" value="ApbA"/>
    <property type="match status" value="1"/>
</dbReference>
<keyword evidence="3" id="KW-0560">Oxidoreductase</keyword>
<keyword evidence="2" id="KW-0521">NADP</keyword>
<dbReference type="PANTHER" id="PTHR21708:SF26">
    <property type="entry name" value="2-DEHYDROPANTOATE 2-REDUCTASE"/>
    <property type="match status" value="1"/>
</dbReference>
<name>A0A640S3S3_9ACTN</name>
<dbReference type="OrthoDB" id="4186253at2"/>